<proteinExistence type="predicted"/>
<organism evidence="1 2">
    <name type="scientific">Achromobacter aloeverae</name>
    <dbReference type="NCBI Taxonomy" id="1750518"/>
    <lineage>
        <taxon>Bacteria</taxon>
        <taxon>Pseudomonadati</taxon>
        <taxon>Pseudomonadota</taxon>
        <taxon>Betaproteobacteria</taxon>
        <taxon>Burkholderiales</taxon>
        <taxon>Alcaligenaceae</taxon>
        <taxon>Achromobacter</taxon>
    </lineage>
</organism>
<gene>
    <name evidence="1" type="ORF">C7R54_12705</name>
</gene>
<sequence length="1102" mass="115887">MTPDPKLGAPVSVRVDWDVHRPDLYPDIRDGFLGDNASFWIRGYTAPTGGLMWGMKPTIIYGGMSDPFGNGVYPLPSASVSSSSMELTQPTILTVAVNALNGSSVESPDYGTAFVLAHDYQLDVPWLNADNLPYAGLFKLRVWKGTTATLSARSGDGLSAALGHYFQTPLSVKIKDSTGATQGTHAMAVRFDIIKGDATFDPAGCNQRFRTISDTTAQVFSEYGTAFAPRIKAGKTAGTVTVRASSRFAAQSYDFQLQVVDPRTDSDAAFVYTQAGDYQDKVAVAAPGTQFPTLLQVKVENKGKALAATGNIIFAAYPAADGQSLSTWFPDGNTATVAVDEGYATAPALTARNEGDTPASGYTANVICAYPDTYDIEDEDPRTDTTGQVARFTERVWDSNAATIGRDDARNNQTTAPGQYFPLRLTASVKDAARNPVDQMLVTFTLQGPGQFDSQDDVPVEQWNAGKVVVRTGSDGLAIAPRILAQPGKSGAITVIPSCPVSNDQPAYALTSAIPANEGVSVGLEEGDLQDQVLHVAFPMPMSVSVKTATGDNATAGQVTFTCLSTSAATGSFKGVSSATASVNDGAAIAPATLQGDDVLQQTQSYGYFEVAAATDHTATPYVFRQRVWRSKHAVLSAVSGQENNRAKPGELFPIPVVVHVVGPDNENIENLWVTLTLQGSAEFVYDTGMPTHPGDTAASATVRTDRFGLVLAPGIRAGQDAGPVTVIADATVAQNPLHFNLTVLPVPTNAFYVYVDPDTNYQDTMMGGAYDAPLSASVKNYGGTDATTGQVTFQIFNDTATGVFYDGGTKSTVNVINGRATAGKLCATLTSGTGSFNVVAYPTVGFSGDPATDTSNQTAHFTARVWDEVYIALAKTGGDNQHSATGQYFPEHLIVQATDTRSNTPIPQYLVSFTNTTPGSATFDTADPDFPIVSGDSRSVTVRGNDEGYATAPRILAGAKADTFQVQATSDAASSTSFKLTIDSTAPPQIYTLTPTPTSTEEMEPDDMDFTTFVLKQAGVPVTTGVEVTLTISPAGAVSFDMSNPNALTVLTKTDSKGQARHPIWSGDNNASAIVTATAQQASDGTQNIIVGDGGSSNTKA</sequence>
<dbReference type="AlphaFoldDB" id="A0A4Q1HME9"/>
<evidence type="ECO:0000313" key="1">
    <source>
        <dbReference type="EMBL" id="RXN90367.1"/>
    </source>
</evidence>
<comment type="caution">
    <text evidence="1">The sequence shown here is derived from an EMBL/GenBank/DDBJ whole genome shotgun (WGS) entry which is preliminary data.</text>
</comment>
<dbReference type="RefSeq" id="WP_129150798.1">
    <property type="nucleotide sequence ID" value="NZ_JBHSDO010000014.1"/>
</dbReference>
<dbReference type="OrthoDB" id="8669347at2"/>
<keyword evidence="2" id="KW-1185">Reference proteome</keyword>
<dbReference type="Proteomes" id="UP000290849">
    <property type="component" value="Unassembled WGS sequence"/>
</dbReference>
<accession>A0A4Q1HME9</accession>
<dbReference type="EMBL" id="PYAL01000003">
    <property type="protein sequence ID" value="RXN90367.1"/>
    <property type="molecule type" value="Genomic_DNA"/>
</dbReference>
<name>A0A4Q1HME9_9BURK</name>
<reference evidence="1 2" key="1">
    <citation type="journal article" date="2017" name="Int. J. Syst. Evol. Microbiol.">
        <title>Achromobacter aloeverae sp. nov., isolated from the root of Aloe vera (L.) Burm.f.</title>
        <authorList>
            <person name="Kuncharoen N."/>
            <person name="Muramatsu Y."/>
            <person name="Shibata C."/>
            <person name="Kamakura Y."/>
            <person name="Nakagawa Y."/>
            <person name="Tanasupawat S."/>
        </authorList>
    </citation>
    <scope>NUCLEOTIDE SEQUENCE [LARGE SCALE GENOMIC DNA]</scope>
    <source>
        <strain evidence="1 2">AVA-1</strain>
    </source>
</reference>
<evidence type="ECO:0000313" key="2">
    <source>
        <dbReference type="Proteomes" id="UP000290849"/>
    </source>
</evidence>
<protein>
    <submittedName>
        <fullName evidence="1">Uncharacterized protein</fullName>
    </submittedName>
</protein>